<dbReference type="Proteomes" id="UP000765509">
    <property type="component" value="Unassembled WGS sequence"/>
</dbReference>
<keyword evidence="3" id="KW-1185">Reference proteome</keyword>
<feature type="region of interest" description="Disordered" evidence="1">
    <location>
        <begin position="163"/>
        <end position="216"/>
    </location>
</feature>
<comment type="caution">
    <text evidence="2">The sequence shown here is derived from an EMBL/GenBank/DDBJ whole genome shotgun (WGS) entry which is preliminary data.</text>
</comment>
<gene>
    <name evidence="2" type="ORF">O181_104859</name>
</gene>
<evidence type="ECO:0000313" key="3">
    <source>
        <dbReference type="Proteomes" id="UP000765509"/>
    </source>
</evidence>
<organism evidence="2 3">
    <name type="scientific">Austropuccinia psidii MF-1</name>
    <dbReference type="NCBI Taxonomy" id="1389203"/>
    <lineage>
        <taxon>Eukaryota</taxon>
        <taxon>Fungi</taxon>
        <taxon>Dikarya</taxon>
        <taxon>Basidiomycota</taxon>
        <taxon>Pucciniomycotina</taxon>
        <taxon>Pucciniomycetes</taxon>
        <taxon>Pucciniales</taxon>
        <taxon>Sphaerophragmiaceae</taxon>
        <taxon>Austropuccinia</taxon>
    </lineage>
</organism>
<evidence type="ECO:0000256" key="1">
    <source>
        <dbReference type="SAM" id="MobiDB-lite"/>
    </source>
</evidence>
<accession>A0A9Q3PKK0</accession>
<protein>
    <submittedName>
        <fullName evidence="2">Uncharacterized protein</fullName>
    </submittedName>
</protein>
<evidence type="ECO:0000313" key="2">
    <source>
        <dbReference type="EMBL" id="MBW0565144.1"/>
    </source>
</evidence>
<sequence>MVRQENIEAASTVTSIIPASTVNCDHNSTIIITQNNQPEPIPSELINLYIGNILQKANNLANDQEPAITPKEAPKKAIGVIMAEANWLQKDKGQADTTTRSLSGNIQSQQEGLQQCISAQRVPDPCRSVEKPLELLNTCKLLNGLHLLMEKKNMMLLTAEWRRKHPPPPKQVPKAAPVASSSNSNVKKQPQAQNKGKGKTPATKPYSQGYRIPNIH</sequence>
<dbReference type="EMBL" id="AVOT02076925">
    <property type="protein sequence ID" value="MBW0565144.1"/>
    <property type="molecule type" value="Genomic_DNA"/>
</dbReference>
<proteinExistence type="predicted"/>
<feature type="compositionally biased region" description="Low complexity" evidence="1">
    <location>
        <begin position="172"/>
        <end position="188"/>
    </location>
</feature>
<dbReference type="AlphaFoldDB" id="A0A9Q3PKK0"/>
<name>A0A9Q3PKK0_9BASI</name>
<reference evidence="2" key="1">
    <citation type="submission" date="2021-03" db="EMBL/GenBank/DDBJ databases">
        <title>Draft genome sequence of rust myrtle Austropuccinia psidii MF-1, a brazilian biotype.</title>
        <authorList>
            <person name="Quecine M.C."/>
            <person name="Pachon D.M.R."/>
            <person name="Bonatelli M.L."/>
            <person name="Correr F.H."/>
            <person name="Franceschini L.M."/>
            <person name="Leite T.F."/>
            <person name="Margarido G.R.A."/>
            <person name="Almeida C.A."/>
            <person name="Ferrarezi J.A."/>
            <person name="Labate C.A."/>
        </authorList>
    </citation>
    <scope>NUCLEOTIDE SEQUENCE</scope>
    <source>
        <strain evidence="2">MF-1</strain>
    </source>
</reference>